<dbReference type="Pfam" id="PF07690">
    <property type="entry name" value="MFS_1"/>
    <property type="match status" value="1"/>
</dbReference>
<reference evidence="8" key="1">
    <citation type="submission" date="2020-11" db="EMBL/GenBank/DDBJ databases">
        <title>Whole-genome analyses of Nonomuraea sp. K274.</title>
        <authorList>
            <person name="Veyisoglu A."/>
        </authorList>
    </citation>
    <scope>NUCLEOTIDE SEQUENCE</scope>
    <source>
        <strain evidence="8">K274</strain>
    </source>
</reference>
<feature type="transmembrane region" description="Helical" evidence="6">
    <location>
        <begin position="217"/>
        <end position="240"/>
    </location>
</feature>
<feature type="transmembrane region" description="Helical" evidence="6">
    <location>
        <begin position="177"/>
        <end position="196"/>
    </location>
</feature>
<dbReference type="GO" id="GO:0022857">
    <property type="term" value="F:transmembrane transporter activity"/>
    <property type="evidence" value="ECO:0007669"/>
    <property type="project" value="InterPro"/>
</dbReference>
<dbReference type="CDD" id="cd17324">
    <property type="entry name" value="MFS_NepI_like"/>
    <property type="match status" value="1"/>
</dbReference>
<sequence>MTTKTTTADSRRATGGGYPAWLVCLLLLTFVIGTDDFVIAGVLGPIAGDLDVSEAAAGQLVTVFSLTYAVAAPLMAVITARLPRRTLMITGMLVFAALNALAALAPTYAVLLACRVLAALTASMMTPAAFVTTAALAPPEKAGRFMGVVTAGLTFSLVIGVPGGTWLGGWLGWRSTMLLIVALALVVAAGLARFMPVLAEAPALTLRQRLAPLTSRAVVVSLVAMVPAAVGGYMAFVYIAPVAAALSGVSTSGLALLIAVIGVAGIAGAWLGGRGTDRWGPDRTILLALGVQVTATLVLPVLAWLWPGRVPMALTGLVLVCWQIGGWAFNAPIQTRLTRIAGPSGGEAVALNISAMYLGIAIAGAAGGMALSGGGAAAVLIVGGAFALLGLLAFAAAIRGPH</sequence>
<comment type="caution">
    <text evidence="8">The sequence shown here is derived from an EMBL/GenBank/DDBJ whole genome shotgun (WGS) entry which is preliminary data.</text>
</comment>
<evidence type="ECO:0000256" key="5">
    <source>
        <dbReference type="ARBA" id="ARBA00023136"/>
    </source>
</evidence>
<organism evidence="8 9">
    <name type="scientific">Nonomuraea cypriaca</name>
    <dbReference type="NCBI Taxonomy" id="1187855"/>
    <lineage>
        <taxon>Bacteria</taxon>
        <taxon>Bacillati</taxon>
        <taxon>Actinomycetota</taxon>
        <taxon>Actinomycetes</taxon>
        <taxon>Streptosporangiales</taxon>
        <taxon>Streptosporangiaceae</taxon>
        <taxon>Nonomuraea</taxon>
    </lineage>
</organism>
<evidence type="ECO:0000256" key="1">
    <source>
        <dbReference type="ARBA" id="ARBA00004651"/>
    </source>
</evidence>
<dbReference type="PANTHER" id="PTHR43124">
    <property type="entry name" value="PURINE EFFLUX PUMP PBUE"/>
    <property type="match status" value="1"/>
</dbReference>
<dbReference type="SUPFAM" id="SSF103473">
    <property type="entry name" value="MFS general substrate transporter"/>
    <property type="match status" value="1"/>
</dbReference>
<feature type="transmembrane region" description="Helical" evidence="6">
    <location>
        <begin position="285"/>
        <end position="306"/>
    </location>
</feature>
<dbReference type="AlphaFoldDB" id="A0A931F1Y2"/>
<dbReference type="PANTHER" id="PTHR43124:SF10">
    <property type="entry name" value="PURINE EFFLUX PUMP PBUE"/>
    <property type="match status" value="1"/>
</dbReference>
<keyword evidence="9" id="KW-1185">Reference proteome</keyword>
<feature type="transmembrane region" description="Helical" evidence="6">
    <location>
        <begin position="312"/>
        <end position="329"/>
    </location>
</feature>
<feature type="transmembrane region" description="Helical" evidence="6">
    <location>
        <begin position="56"/>
        <end position="80"/>
    </location>
</feature>
<accession>A0A931F1Y2</accession>
<evidence type="ECO:0000256" key="6">
    <source>
        <dbReference type="SAM" id="Phobius"/>
    </source>
</evidence>
<evidence type="ECO:0000256" key="4">
    <source>
        <dbReference type="ARBA" id="ARBA00022989"/>
    </source>
</evidence>
<keyword evidence="2" id="KW-1003">Cell membrane</keyword>
<dbReference type="PROSITE" id="PS50850">
    <property type="entry name" value="MFS"/>
    <property type="match status" value="1"/>
</dbReference>
<dbReference type="InterPro" id="IPR011701">
    <property type="entry name" value="MFS"/>
</dbReference>
<comment type="subcellular location">
    <subcellularLocation>
        <location evidence="1">Cell membrane</location>
        <topology evidence="1">Multi-pass membrane protein</topology>
    </subcellularLocation>
</comment>
<dbReference type="Proteomes" id="UP000605361">
    <property type="component" value="Unassembled WGS sequence"/>
</dbReference>
<dbReference type="InterPro" id="IPR036259">
    <property type="entry name" value="MFS_trans_sf"/>
</dbReference>
<dbReference type="InterPro" id="IPR020846">
    <property type="entry name" value="MFS_dom"/>
</dbReference>
<keyword evidence="3 6" id="KW-0812">Transmembrane</keyword>
<gene>
    <name evidence="8" type="ORF">ITP53_23385</name>
</gene>
<dbReference type="EMBL" id="JADOGI010000071">
    <property type="protein sequence ID" value="MBF8188616.1"/>
    <property type="molecule type" value="Genomic_DNA"/>
</dbReference>
<evidence type="ECO:0000313" key="9">
    <source>
        <dbReference type="Proteomes" id="UP000605361"/>
    </source>
</evidence>
<dbReference type="InterPro" id="IPR050189">
    <property type="entry name" value="MFS_Efflux_Transporters"/>
</dbReference>
<feature type="transmembrane region" description="Helical" evidence="6">
    <location>
        <begin position="349"/>
        <end position="371"/>
    </location>
</feature>
<feature type="transmembrane region" description="Helical" evidence="6">
    <location>
        <begin position="148"/>
        <end position="171"/>
    </location>
</feature>
<keyword evidence="5 6" id="KW-0472">Membrane</keyword>
<dbReference type="Gene3D" id="1.20.1250.20">
    <property type="entry name" value="MFS general substrate transporter like domains"/>
    <property type="match status" value="1"/>
</dbReference>
<evidence type="ECO:0000313" key="8">
    <source>
        <dbReference type="EMBL" id="MBF8188616.1"/>
    </source>
</evidence>
<protein>
    <submittedName>
        <fullName evidence="8">MFS transporter</fullName>
    </submittedName>
</protein>
<feature type="transmembrane region" description="Helical" evidence="6">
    <location>
        <begin position="87"/>
        <end position="110"/>
    </location>
</feature>
<keyword evidence="4 6" id="KW-1133">Transmembrane helix</keyword>
<evidence type="ECO:0000256" key="3">
    <source>
        <dbReference type="ARBA" id="ARBA00022692"/>
    </source>
</evidence>
<dbReference type="RefSeq" id="WP_195897566.1">
    <property type="nucleotide sequence ID" value="NZ_JADOGI010000071.1"/>
</dbReference>
<feature type="transmembrane region" description="Helical" evidence="6">
    <location>
        <begin position="252"/>
        <end position="273"/>
    </location>
</feature>
<feature type="transmembrane region" description="Helical" evidence="6">
    <location>
        <begin position="377"/>
        <end position="398"/>
    </location>
</feature>
<dbReference type="GO" id="GO:0005886">
    <property type="term" value="C:plasma membrane"/>
    <property type="evidence" value="ECO:0007669"/>
    <property type="project" value="UniProtKB-SubCell"/>
</dbReference>
<feature type="transmembrane region" description="Helical" evidence="6">
    <location>
        <begin position="116"/>
        <end position="136"/>
    </location>
</feature>
<evidence type="ECO:0000256" key="2">
    <source>
        <dbReference type="ARBA" id="ARBA00022475"/>
    </source>
</evidence>
<proteinExistence type="predicted"/>
<feature type="domain" description="Major facilitator superfamily (MFS) profile" evidence="7">
    <location>
        <begin position="21"/>
        <end position="402"/>
    </location>
</feature>
<name>A0A931F1Y2_9ACTN</name>
<feature type="transmembrane region" description="Helical" evidence="6">
    <location>
        <begin position="20"/>
        <end position="44"/>
    </location>
</feature>
<evidence type="ECO:0000259" key="7">
    <source>
        <dbReference type="PROSITE" id="PS50850"/>
    </source>
</evidence>